<evidence type="ECO:0000256" key="4">
    <source>
        <dbReference type="ARBA" id="ARBA00022603"/>
    </source>
</evidence>
<keyword evidence="7" id="KW-0539">Nucleus</keyword>
<keyword evidence="6" id="KW-0949">S-adenosyl-L-methionine</keyword>
<dbReference type="InterPro" id="IPR046341">
    <property type="entry name" value="SET_dom_sf"/>
</dbReference>
<dbReference type="SUPFAM" id="SSF82199">
    <property type="entry name" value="SET domain"/>
    <property type="match status" value="1"/>
</dbReference>
<evidence type="ECO:0000259" key="10">
    <source>
        <dbReference type="PROSITE" id="PS51215"/>
    </source>
</evidence>
<comment type="subcellular location">
    <subcellularLocation>
        <location evidence="2">Chromosome</location>
    </subcellularLocation>
    <subcellularLocation>
        <location evidence="1">Nucleus</location>
    </subcellularLocation>
</comment>
<reference evidence="11" key="1">
    <citation type="submission" date="2020-05" db="EMBL/GenBank/DDBJ databases">
        <title>Phylogenomic resolution of chytrid fungi.</title>
        <authorList>
            <person name="Stajich J.E."/>
            <person name="Amses K."/>
            <person name="Simmons R."/>
            <person name="Seto K."/>
            <person name="Myers J."/>
            <person name="Bonds A."/>
            <person name="Quandt C.A."/>
            <person name="Barry K."/>
            <person name="Liu P."/>
            <person name="Grigoriev I."/>
            <person name="Longcore J.E."/>
            <person name="James T.Y."/>
        </authorList>
    </citation>
    <scope>NUCLEOTIDE SEQUENCE</scope>
    <source>
        <strain evidence="11">JEL0318</strain>
    </source>
</reference>
<feature type="domain" description="SET" evidence="9">
    <location>
        <begin position="858"/>
        <end position="973"/>
    </location>
</feature>
<dbReference type="EMBL" id="JADGJD010001576">
    <property type="protein sequence ID" value="KAJ3040181.1"/>
    <property type="molecule type" value="Genomic_DNA"/>
</dbReference>
<feature type="region of interest" description="Disordered" evidence="8">
    <location>
        <begin position="710"/>
        <end position="741"/>
    </location>
</feature>
<evidence type="ECO:0000256" key="8">
    <source>
        <dbReference type="SAM" id="MobiDB-lite"/>
    </source>
</evidence>
<dbReference type="InterPro" id="IPR006560">
    <property type="entry name" value="AWS_dom"/>
</dbReference>
<protein>
    <submittedName>
        <fullName evidence="11">Histone-lysine N-methyltransferase NSD3</fullName>
    </submittedName>
</protein>
<evidence type="ECO:0000256" key="1">
    <source>
        <dbReference type="ARBA" id="ARBA00004123"/>
    </source>
</evidence>
<feature type="domain" description="AWS" evidence="10">
    <location>
        <begin position="801"/>
        <end position="856"/>
    </location>
</feature>
<dbReference type="GO" id="GO:0005694">
    <property type="term" value="C:chromosome"/>
    <property type="evidence" value="ECO:0007669"/>
    <property type="project" value="UniProtKB-SubCell"/>
</dbReference>
<evidence type="ECO:0000313" key="12">
    <source>
        <dbReference type="Proteomes" id="UP001212841"/>
    </source>
</evidence>
<evidence type="ECO:0000259" key="9">
    <source>
        <dbReference type="PROSITE" id="PS50280"/>
    </source>
</evidence>
<dbReference type="PROSITE" id="PS50280">
    <property type="entry name" value="SET"/>
    <property type="match status" value="1"/>
</dbReference>
<accession>A0AAD5WXP0</accession>
<dbReference type="PANTHER" id="PTHR22884">
    <property type="entry name" value="SET DOMAIN PROTEINS"/>
    <property type="match status" value="1"/>
</dbReference>
<keyword evidence="4" id="KW-0489">Methyltransferase</keyword>
<name>A0AAD5WXP0_9FUNG</name>
<dbReference type="SMART" id="SM00317">
    <property type="entry name" value="SET"/>
    <property type="match status" value="1"/>
</dbReference>
<feature type="compositionally biased region" description="Low complexity" evidence="8">
    <location>
        <begin position="81"/>
        <end position="91"/>
    </location>
</feature>
<dbReference type="Pfam" id="PF00856">
    <property type="entry name" value="SET"/>
    <property type="match status" value="1"/>
</dbReference>
<sequence>MRTSKLDRRTIGNYLGHRLKLRDTIVSDNYAFGEIEGAPNAVITALENKNIKVTPFDTTVKKNDVLEVFKRYRNPKQSKDSSPPLSSPTTTAGSANRSKPTPQTFTSLQTTISTSLASLPNPILQMIAQLVISPSADPAAEFRTLLLINRTINQHLKRHAKNLKRESKLRTLEERICHLTSNIRENSGRLTRFLEQEVDGAGGNGMDVAGVEEVLGIVEMLLEEVGRREAFVREVRGLFGIEEAWGDVIDTASVLENVLLDLQDALKGLECGIPKSHDVPSLRLTVMTSLDKLHLALDRWGVFWIARRNKLFNNGRKALRNSLSMLVDINSAIRMKLMEVRRSSSQNGTTTADDTIRRLLCDLKSRGSELDQLAGRNVISGHAAYVLFDKANTCAAIVERLVPGKRSTEDVRLDTESLGICGNLEFEIRELVNLILPPDEPVPGPNGAGGGTDKEDVLPQVLVDDEEEIEVLAMPERRKRGKPFKCDLFKPCRESFNNLADFKSHLLKHHCCIRRDCGAVFHSRLGLAAHVSASGTGYALVRAQDGHSEVIADEERREEILKVLKSINRYFSKLDALIPFHSFASCATLPENYFEVFNSQKPKLHMPLLQIVRETNRDVRKPLNLEYINSWALNYRHIIDNAATFGEELSVCANVLEIGWEELVRTELAPILRKVRWELVETRLRCPRGADNAPMLEAVERSVDQWVADEGSENDEAPSPVPKPSQPKLKVRPPKQERKPSIVRSVDVDRDMEVYSERCFNRDSCNTPHYESEEVKEACETSYIFITRNRGPRRPKQVKTKDLGACQCRPRNGRPYATTSCGIDSNCINRMSKIECNAKGCPAGKDCQNQSIQHRKYPRTVVFQTLDGRGFGLQAEETIPPDTLVIEYVGEVVDDEERIEREKLYGADRFYFADIGDGLFVDGTGFANHGRFINASCAPNCELQVWEVEGRPRLAIVTNSWVQAGSEVTFSYGV</sequence>
<organism evidence="11 12">
    <name type="scientific">Rhizophlyctis rosea</name>
    <dbReference type="NCBI Taxonomy" id="64517"/>
    <lineage>
        <taxon>Eukaryota</taxon>
        <taxon>Fungi</taxon>
        <taxon>Fungi incertae sedis</taxon>
        <taxon>Chytridiomycota</taxon>
        <taxon>Chytridiomycota incertae sedis</taxon>
        <taxon>Chytridiomycetes</taxon>
        <taxon>Rhizophlyctidales</taxon>
        <taxon>Rhizophlyctidaceae</taxon>
        <taxon>Rhizophlyctis</taxon>
    </lineage>
</organism>
<evidence type="ECO:0000256" key="6">
    <source>
        <dbReference type="ARBA" id="ARBA00022691"/>
    </source>
</evidence>
<dbReference type="GO" id="GO:0005634">
    <property type="term" value="C:nucleus"/>
    <property type="evidence" value="ECO:0007669"/>
    <property type="project" value="UniProtKB-SubCell"/>
</dbReference>
<evidence type="ECO:0000256" key="2">
    <source>
        <dbReference type="ARBA" id="ARBA00004286"/>
    </source>
</evidence>
<feature type="region of interest" description="Disordered" evidence="8">
    <location>
        <begin position="72"/>
        <end position="103"/>
    </location>
</feature>
<feature type="compositionally biased region" description="Polar residues" evidence="8">
    <location>
        <begin position="92"/>
        <end position="103"/>
    </location>
</feature>
<evidence type="ECO:0000256" key="7">
    <source>
        <dbReference type="ARBA" id="ARBA00023242"/>
    </source>
</evidence>
<keyword evidence="12" id="KW-1185">Reference proteome</keyword>
<dbReference type="PROSITE" id="PS51215">
    <property type="entry name" value="AWS"/>
    <property type="match status" value="1"/>
</dbReference>
<evidence type="ECO:0000256" key="5">
    <source>
        <dbReference type="ARBA" id="ARBA00022679"/>
    </source>
</evidence>
<evidence type="ECO:0000256" key="3">
    <source>
        <dbReference type="ARBA" id="ARBA00022454"/>
    </source>
</evidence>
<dbReference type="GO" id="GO:0032259">
    <property type="term" value="P:methylation"/>
    <property type="evidence" value="ECO:0007669"/>
    <property type="project" value="UniProtKB-KW"/>
</dbReference>
<dbReference type="Gene3D" id="2.170.270.10">
    <property type="entry name" value="SET domain"/>
    <property type="match status" value="1"/>
</dbReference>
<keyword evidence="3" id="KW-0158">Chromosome</keyword>
<dbReference type="Pfam" id="PF17907">
    <property type="entry name" value="AWS"/>
    <property type="match status" value="1"/>
</dbReference>
<feature type="non-terminal residue" evidence="11">
    <location>
        <position position="974"/>
    </location>
</feature>
<gene>
    <name evidence="11" type="primary">WHSC1</name>
    <name evidence="11" type="ORF">HK097_002616</name>
</gene>
<dbReference type="InterPro" id="IPR050777">
    <property type="entry name" value="SET2_Histone-Lys_MeTrsfase"/>
</dbReference>
<dbReference type="GO" id="GO:0042054">
    <property type="term" value="F:histone methyltransferase activity"/>
    <property type="evidence" value="ECO:0007669"/>
    <property type="project" value="InterPro"/>
</dbReference>
<dbReference type="Proteomes" id="UP001212841">
    <property type="component" value="Unassembled WGS sequence"/>
</dbReference>
<dbReference type="AlphaFoldDB" id="A0AAD5WXP0"/>
<dbReference type="InterPro" id="IPR001214">
    <property type="entry name" value="SET_dom"/>
</dbReference>
<comment type="caution">
    <text evidence="11">The sequence shown here is derived from an EMBL/GenBank/DDBJ whole genome shotgun (WGS) entry which is preliminary data.</text>
</comment>
<evidence type="ECO:0000313" key="11">
    <source>
        <dbReference type="EMBL" id="KAJ3040181.1"/>
    </source>
</evidence>
<proteinExistence type="predicted"/>
<keyword evidence="5" id="KW-0808">Transferase</keyword>
<dbReference type="SMART" id="SM00570">
    <property type="entry name" value="AWS"/>
    <property type="match status" value="1"/>
</dbReference>